<organism evidence="1 2">
    <name type="scientific">Deinandra increscens subsp. villosa</name>
    <dbReference type="NCBI Taxonomy" id="3103831"/>
    <lineage>
        <taxon>Eukaryota</taxon>
        <taxon>Viridiplantae</taxon>
        <taxon>Streptophyta</taxon>
        <taxon>Embryophyta</taxon>
        <taxon>Tracheophyta</taxon>
        <taxon>Spermatophyta</taxon>
        <taxon>Magnoliopsida</taxon>
        <taxon>eudicotyledons</taxon>
        <taxon>Gunneridae</taxon>
        <taxon>Pentapetalae</taxon>
        <taxon>asterids</taxon>
        <taxon>campanulids</taxon>
        <taxon>Asterales</taxon>
        <taxon>Asteraceae</taxon>
        <taxon>Asteroideae</taxon>
        <taxon>Heliantheae alliance</taxon>
        <taxon>Madieae</taxon>
        <taxon>Madiinae</taxon>
        <taxon>Deinandra</taxon>
    </lineage>
</organism>
<gene>
    <name evidence="1" type="ORF">SSX86_025467</name>
</gene>
<sequence length="179" mass="20508">MGSVIESIHGGGLRNSISVRKGEGVWNNICKLVQDLHSRGIIPVSSFKKDVGLGNETRFRVDNWIGEEPLLTMFPRLYALENNKNCFVCHRMPGGDRMWEWRRPIRSGVEEAQFCKLNALLNSPVRINNSGDSWKWNLDGKSEFEVKAIRKKIEEVDLKGNFPPTRWNKSVPIKINIFV</sequence>
<reference evidence="1 2" key="1">
    <citation type="submission" date="2024-04" db="EMBL/GenBank/DDBJ databases">
        <title>The reference genome of an endangered Asteraceae, Deinandra increscens subsp. villosa, native to the Central Coast of California.</title>
        <authorList>
            <person name="Guilliams M."/>
            <person name="Hasenstab-Lehman K."/>
            <person name="Meyer R."/>
            <person name="Mcevoy S."/>
        </authorList>
    </citation>
    <scope>NUCLEOTIDE SEQUENCE [LARGE SCALE GENOMIC DNA]</scope>
    <source>
        <tissue evidence="1">Leaf</tissue>
    </source>
</reference>
<evidence type="ECO:0000313" key="2">
    <source>
        <dbReference type="Proteomes" id="UP001408789"/>
    </source>
</evidence>
<dbReference type="PANTHER" id="PTHR36617:SF16">
    <property type="entry name" value="OS04G0516500 PROTEIN"/>
    <property type="match status" value="1"/>
</dbReference>
<evidence type="ECO:0000313" key="1">
    <source>
        <dbReference type="EMBL" id="KAK9054389.1"/>
    </source>
</evidence>
<comment type="caution">
    <text evidence="1">The sequence shown here is derived from an EMBL/GenBank/DDBJ whole genome shotgun (WGS) entry which is preliminary data.</text>
</comment>
<keyword evidence="2" id="KW-1185">Reference proteome</keyword>
<accession>A0AAP0GN90</accession>
<dbReference type="AlphaFoldDB" id="A0AAP0GN90"/>
<proteinExistence type="predicted"/>
<dbReference type="PANTHER" id="PTHR36617">
    <property type="entry name" value="PROTEIN, PUTATIVE-RELATED"/>
    <property type="match status" value="1"/>
</dbReference>
<name>A0AAP0GN90_9ASTR</name>
<dbReference type="EMBL" id="JBCNJP010000025">
    <property type="protein sequence ID" value="KAK9054389.1"/>
    <property type="molecule type" value="Genomic_DNA"/>
</dbReference>
<protein>
    <submittedName>
        <fullName evidence="1">Uncharacterized protein</fullName>
    </submittedName>
</protein>
<dbReference type="Proteomes" id="UP001408789">
    <property type="component" value="Unassembled WGS sequence"/>
</dbReference>